<dbReference type="InterPro" id="IPR003593">
    <property type="entry name" value="AAA+_ATPase"/>
</dbReference>
<name>A0A0R2ZLC8_9PSED</name>
<dbReference type="PATRIC" id="fig|200450.4.peg.41"/>
<evidence type="ECO:0000256" key="1">
    <source>
        <dbReference type="ARBA" id="ARBA00022448"/>
    </source>
</evidence>
<dbReference type="Proteomes" id="UP000052019">
    <property type="component" value="Unassembled WGS sequence"/>
</dbReference>
<dbReference type="EMBL" id="JYLK01000010">
    <property type="protein sequence ID" value="KRP59251.1"/>
    <property type="molecule type" value="Genomic_DNA"/>
</dbReference>
<dbReference type="AlphaFoldDB" id="A0A0R2ZLC8"/>
<feature type="domain" description="ABC transporter" evidence="4">
    <location>
        <begin position="15"/>
        <end position="235"/>
    </location>
</feature>
<dbReference type="InterPro" id="IPR003439">
    <property type="entry name" value="ABC_transporter-like_ATP-bd"/>
</dbReference>
<evidence type="ECO:0000313" key="5">
    <source>
        <dbReference type="EMBL" id="KRP59251.1"/>
    </source>
</evidence>
<dbReference type="InterPro" id="IPR027417">
    <property type="entry name" value="P-loop_NTPase"/>
</dbReference>
<dbReference type="SMART" id="SM00382">
    <property type="entry name" value="AAA"/>
    <property type="match status" value="1"/>
</dbReference>
<evidence type="ECO:0000256" key="2">
    <source>
        <dbReference type="ARBA" id="ARBA00022741"/>
    </source>
</evidence>
<evidence type="ECO:0000256" key="3">
    <source>
        <dbReference type="ARBA" id="ARBA00022840"/>
    </source>
</evidence>
<dbReference type="GO" id="GO:0016887">
    <property type="term" value="F:ATP hydrolysis activity"/>
    <property type="evidence" value="ECO:0007669"/>
    <property type="project" value="InterPro"/>
</dbReference>
<organism evidence="5 6">
    <name type="scientific">Pseudomonas trivialis</name>
    <dbReference type="NCBI Taxonomy" id="200450"/>
    <lineage>
        <taxon>Bacteria</taxon>
        <taxon>Pseudomonadati</taxon>
        <taxon>Pseudomonadota</taxon>
        <taxon>Gammaproteobacteria</taxon>
        <taxon>Pseudomonadales</taxon>
        <taxon>Pseudomonadaceae</taxon>
        <taxon>Pseudomonas</taxon>
    </lineage>
</organism>
<accession>A0A0R2ZLC8</accession>
<proteinExistence type="predicted"/>
<comment type="caution">
    <text evidence="5">The sequence shown here is derived from an EMBL/GenBank/DDBJ whole genome shotgun (WGS) entry which is preliminary data.</text>
</comment>
<gene>
    <name evidence="5" type="ORF">TU79_15675</name>
</gene>
<dbReference type="PROSITE" id="PS50893">
    <property type="entry name" value="ABC_TRANSPORTER_2"/>
    <property type="match status" value="1"/>
</dbReference>
<keyword evidence="2" id="KW-0547">Nucleotide-binding</keyword>
<evidence type="ECO:0000313" key="6">
    <source>
        <dbReference type="Proteomes" id="UP000052019"/>
    </source>
</evidence>
<dbReference type="GO" id="GO:0005524">
    <property type="term" value="F:ATP binding"/>
    <property type="evidence" value="ECO:0007669"/>
    <property type="project" value="UniProtKB-KW"/>
</dbReference>
<keyword evidence="1" id="KW-0813">Transport</keyword>
<protein>
    <submittedName>
        <fullName evidence="5">Manganese ABC transporter ATP-binding protein</fullName>
    </submittedName>
</protein>
<dbReference type="InterPro" id="IPR017871">
    <property type="entry name" value="ABC_transporter-like_CS"/>
</dbReference>
<sequence>MNALKEEYAMRGPAIVFDNVCLRLGGTQVLDQVNLRIEAGALHCLVGPNGGGKTSLVRALLGQMPHSGTIRFEGEFTTPLGYVPQLPDFDRNVPMTVNDLMALLGQRRPAFLGASRAARAANDQALERTGMAGMGKKPFGSLSGGQRQRVLLAQAISPMPWLLILDEPTAGIDEAGVRLVEALVTELNTRGVTILWINHDLEQVKRIAQSVTVINQRVLFHGPAEQIDSRLEVIR</sequence>
<dbReference type="PROSITE" id="PS00211">
    <property type="entry name" value="ABC_TRANSPORTER_1"/>
    <property type="match status" value="1"/>
</dbReference>
<dbReference type="PANTHER" id="PTHR42734:SF7">
    <property type="entry name" value="ATP-BINDING COMPONENT OF ABC TRANSPORTER-RELATED"/>
    <property type="match status" value="1"/>
</dbReference>
<evidence type="ECO:0000259" key="4">
    <source>
        <dbReference type="PROSITE" id="PS50893"/>
    </source>
</evidence>
<dbReference type="SUPFAM" id="SSF52540">
    <property type="entry name" value="P-loop containing nucleoside triphosphate hydrolases"/>
    <property type="match status" value="1"/>
</dbReference>
<dbReference type="Gene3D" id="3.40.50.300">
    <property type="entry name" value="P-loop containing nucleotide triphosphate hydrolases"/>
    <property type="match status" value="1"/>
</dbReference>
<dbReference type="PANTHER" id="PTHR42734">
    <property type="entry name" value="METAL TRANSPORT SYSTEM ATP-BINDING PROTEIN TM_0124-RELATED"/>
    <property type="match status" value="1"/>
</dbReference>
<dbReference type="InterPro" id="IPR050153">
    <property type="entry name" value="Metal_Ion_Import_ABC"/>
</dbReference>
<dbReference type="Pfam" id="PF00005">
    <property type="entry name" value="ABC_tran"/>
    <property type="match status" value="1"/>
</dbReference>
<keyword evidence="3 5" id="KW-0067">ATP-binding</keyword>
<dbReference type="OrthoDB" id="5866165at2"/>
<reference evidence="5 6" key="1">
    <citation type="submission" date="2015-02" db="EMBL/GenBank/DDBJ databases">
        <title>Two Pseudomonas sp. nov. isolated from raw milk.</title>
        <authorList>
            <person name="Wenning M."/>
            <person name="von Neubeck M."/>
            <person name="Huptas C."/>
            <person name="Scherer S."/>
        </authorList>
    </citation>
    <scope>NUCLEOTIDE SEQUENCE [LARGE SCALE GENOMIC DNA]</scope>
    <source>
        <strain evidence="5 6">DSM 14937</strain>
    </source>
</reference>